<reference evidence="6" key="1">
    <citation type="submission" date="2016-04" db="EMBL/GenBank/DDBJ databases">
        <title>Complete Genome Sequences of Twelve Strains of a Stable Defined Moderately Diverse Mouse Microbiota 2 (sDMDMm2).</title>
        <authorList>
            <person name="Uchimura Y."/>
            <person name="Wyss M."/>
            <person name="Brugiroux S."/>
            <person name="Limenitakis J.P."/>
            <person name="Stecher B."/>
            <person name="McCoy K.D."/>
            <person name="Macpherson A.J."/>
        </authorList>
    </citation>
    <scope>NUCLEOTIDE SEQUENCE [LARGE SCALE GENOMIC DNA]</scope>
    <source>
        <strain evidence="6">YL27</strain>
    </source>
</reference>
<keyword evidence="3" id="KW-0378">Hydrolase</keyword>
<accession>A0A1Z2XGS4</accession>
<evidence type="ECO:0000256" key="2">
    <source>
        <dbReference type="ARBA" id="ARBA00013064"/>
    </source>
</evidence>
<evidence type="ECO:0000313" key="5">
    <source>
        <dbReference type="EMBL" id="ANU64262.1"/>
    </source>
</evidence>
<dbReference type="GO" id="GO:0030145">
    <property type="term" value="F:manganese ion binding"/>
    <property type="evidence" value="ECO:0007669"/>
    <property type="project" value="InterPro"/>
</dbReference>
<dbReference type="GO" id="GO:0004725">
    <property type="term" value="F:protein tyrosine phosphatase activity"/>
    <property type="evidence" value="ECO:0007669"/>
    <property type="project" value="UniProtKB-EC"/>
</dbReference>
<comment type="similarity">
    <text evidence="1">Belongs to the metallo-dependent hydrolases superfamily. CpsB/CapC family.</text>
</comment>
<dbReference type="STRING" id="1796646.A4V02_11425"/>
<organism evidence="5 6">
    <name type="scientific">Muribaculum intestinale</name>
    <dbReference type="NCBI Taxonomy" id="1796646"/>
    <lineage>
        <taxon>Bacteria</taxon>
        <taxon>Pseudomonadati</taxon>
        <taxon>Bacteroidota</taxon>
        <taxon>Bacteroidia</taxon>
        <taxon>Bacteroidales</taxon>
        <taxon>Muribaculaceae</taxon>
        <taxon>Muribaculum</taxon>
    </lineage>
</organism>
<dbReference type="AlphaFoldDB" id="A0A1B1SBR0"/>
<dbReference type="EMBL" id="CP015402">
    <property type="protein sequence ID" value="ANU64262.1"/>
    <property type="molecule type" value="Genomic_DNA"/>
</dbReference>
<dbReference type="KEGG" id="pary:A4V02_11425"/>
<gene>
    <name evidence="5" type="ORF">A4V02_11425</name>
</gene>
<evidence type="ECO:0000256" key="4">
    <source>
        <dbReference type="ARBA" id="ARBA00051722"/>
    </source>
</evidence>
<sequence length="245" mass="27506">MWPFSPSTTTLACSGLLEGATDWHSHILPGVDDGIKTIDETFDTLRTMKEAGVARVYLTPHIMEDVPNTPCALRQHFERLCESTADVADMPELALGAENMLDTVFSGRLTERDLIPISARTPGHADTLLVETSFANPPMGLYEILSDTLKAGYFPMLAHPERYLYMSESDYTRLRREGVMLQLNLPSIAGFYGPQVKQRAIHLLKKGMYDFTGSDTHSLKWYRRLLEAPIPRSLVKHLAPIMSPR</sequence>
<dbReference type="OrthoDB" id="9788539at2"/>
<dbReference type="PANTHER" id="PTHR39181">
    <property type="entry name" value="TYROSINE-PROTEIN PHOSPHATASE YWQE"/>
    <property type="match status" value="1"/>
</dbReference>
<keyword evidence="6" id="KW-1185">Reference proteome</keyword>
<dbReference type="EC" id="3.1.3.48" evidence="2"/>
<dbReference type="SUPFAM" id="SSF89550">
    <property type="entry name" value="PHP domain-like"/>
    <property type="match status" value="1"/>
</dbReference>
<dbReference type="PANTHER" id="PTHR39181:SF1">
    <property type="entry name" value="TYROSINE-PROTEIN PHOSPHATASE YWQE"/>
    <property type="match status" value="1"/>
</dbReference>
<dbReference type="Pfam" id="PF19567">
    <property type="entry name" value="CpsB_CapC"/>
    <property type="match status" value="1"/>
</dbReference>
<dbReference type="Proteomes" id="UP000186351">
    <property type="component" value="Chromosome"/>
</dbReference>
<protein>
    <recommendedName>
        <fullName evidence="2">protein-tyrosine-phosphatase</fullName>
        <ecNumber evidence="2">3.1.3.48</ecNumber>
    </recommendedName>
</protein>
<dbReference type="Gene3D" id="3.20.20.140">
    <property type="entry name" value="Metal-dependent hydrolases"/>
    <property type="match status" value="1"/>
</dbReference>
<evidence type="ECO:0000256" key="3">
    <source>
        <dbReference type="ARBA" id="ARBA00022801"/>
    </source>
</evidence>
<dbReference type="GeneID" id="65537482"/>
<accession>A0A1B1SBR0</accession>
<evidence type="ECO:0000256" key="1">
    <source>
        <dbReference type="ARBA" id="ARBA00005750"/>
    </source>
</evidence>
<name>A0A1B1SBR0_9BACT</name>
<dbReference type="RefSeq" id="WP_068961548.1">
    <property type="nucleotide sequence ID" value="NZ_CAMSDF010000007.1"/>
</dbReference>
<dbReference type="InterPro" id="IPR016195">
    <property type="entry name" value="Pol/histidinol_Pase-like"/>
</dbReference>
<evidence type="ECO:0000313" key="6">
    <source>
        <dbReference type="Proteomes" id="UP000186351"/>
    </source>
</evidence>
<proteinExistence type="inferred from homology"/>
<comment type="catalytic activity">
    <reaction evidence="4">
        <text>O-phospho-L-tyrosyl-[protein] + H2O = L-tyrosyl-[protein] + phosphate</text>
        <dbReference type="Rhea" id="RHEA:10684"/>
        <dbReference type="Rhea" id="RHEA-COMP:10136"/>
        <dbReference type="Rhea" id="RHEA-COMP:20101"/>
        <dbReference type="ChEBI" id="CHEBI:15377"/>
        <dbReference type="ChEBI" id="CHEBI:43474"/>
        <dbReference type="ChEBI" id="CHEBI:46858"/>
        <dbReference type="ChEBI" id="CHEBI:61978"/>
        <dbReference type="EC" id="3.1.3.48"/>
    </reaction>
</comment>
<dbReference type="InterPro" id="IPR016667">
    <property type="entry name" value="Caps_polysacc_synth_CpsB/CapC"/>
</dbReference>